<dbReference type="Proteomes" id="UP000476030">
    <property type="component" value="Unassembled WGS sequence"/>
</dbReference>
<keyword evidence="3" id="KW-1185">Reference proteome</keyword>
<protein>
    <submittedName>
        <fullName evidence="2">Rhodanese-like domain-containing protein</fullName>
    </submittedName>
</protein>
<dbReference type="InterPro" id="IPR050229">
    <property type="entry name" value="GlpE_sulfurtransferase"/>
</dbReference>
<dbReference type="RefSeq" id="WP_161314880.1">
    <property type="nucleotide sequence ID" value="NZ_WTUW01000002.1"/>
</dbReference>
<accession>A0A6L8W6Y8</accession>
<evidence type="ECO:0000313" key="2">
    <source>
        <dbReference type="EMBL" id="MZR30283.1"/>
    </source>
</evidence>
<dbReference type="PANTHER" id="PTHR43031:SF1">
    <property type="entry name" value="PYRIDINE NUCLEOTIDE-DISULPHIDE OXIDOREDUCTASE"/>
    <property type="match status" value="1"/>
</dbReference>
<dbReference type="SUPFAM" id="SSF52821">
    <property type="entry name" value="Rhodanese/Cell cycle control phosphatase"/>
    <property type="match status" value="1"/>
</dbReference>
<dbReference type="Pfam" id="PF00581">
    <property type="entry name" value="Rhodanese"/>
    <property type="match status" value="1"/>
</dbReference>
<gene>
    <name evidence="2" type="ORF">GQE98_06500</name>
</gene>
<dbReference type="PROSITE" id="PS50206">
    <property type="entry name" value="RHODANESE_3"/>
    <property type="match status" value="1"/>
</dbReference>
<dbReference type="PANTHER" id="PTHR43031">
    <property type="entry name" value="FAD-DEPENDENT OXIDOREDUCTASE"/>
    <property type="match status" value="1"/>
</dbReference>
<evidence type="ECO:0000313" key="3">
    <source>
        <dbReference type="Proteomes" id="UP000476030"/>
    </source>
</evidence>
<dbReference type="SMART" id="SM00450">
    <property type="entry name" value="RHOD"/>
    <property type="match status" value="1"/>
</dbReference>
<organism evidence="2 3">
    <name type="scientific">Sneathiella litorea</name>
    <dbReference type="NCBI Taxonomy" id="2606216"/>
    <lineage>
        <taxon>Bacteria</taxon>
        <taxon>Pseudomonadati</taxon>
        <taxon>Pseudomonadota</taxon>
        <taxon>Alphaproteobacteria</taxon>
        <taxon>Sneathiellales</taxon>
        <taxon>Sneathiellaceae</taxon>
        <taxon>Sneathiella</taxon>
    </lineage>
</organism>
<dbReference type="InterPro" id="IPR001763">
    <property type="entry name" value="Rhodanese-like_dom"/>
</dbReference>
<sequence>MRPVLSLSIVAMFVFATLTLPVILPLQASEIIDKYGYRIVNPLEADALLKERPDVVVLDVRKPEEFNSGHIKGAINIDYFAADFDDRIAALDPTATYLLHCKSGGRSGNTLPLLRASGITNVHHLEAGFDGWKDAGLEVVVP</sequence>
<comment type="caution">
    <text evidence="2">The sequence shown here is derived from an EMBL/GenBank/DDBJ whole genome shotgun (WGS) entry which is preliminary data.</text>
</comment>
<dbReference type="EMBL" id="WTUW01000002">
    <property type="protein sequence ID" value="MZR30283.1"/>
    <property type="molecule type" value="Genomic_DNA"/>
</dbReference>
<dbReference type="Gene3D" id="3.40.250.10">
    <property type="entry name" value="Rhodanese-like domain"/>
    <property type="match status" value="1"/>
</dbReference>
<dbReference type="CDD" id="cd00158">
    <property type="entry name" value="RHOD"/>
    <property type="match status" value="1"/>
</dbReference>
<dbReference type="AlphaFoldDB" id="A0A6L8W6Y8"/>
<proteinExistence type="predicted"/>
<dbReference type="InterPro" id="IPR036873">
    <property type="entry name" value="Rhodanese-like_dom_sf"/>
</dbReference>
<evidence type="ECO:0000259" key="1">
    <source>
        <dbReference type="PROSITE" id="PS50206"/>
    </source>
</evidence>
<reference evidence="2 3" key="1">
    <citation type="submission" date="2019-12" db="EMBL/GenBank/DDBJ databases">
        <title>Snethiella sp. nov. sp. isolated from sea sand.</title>
        <authorList>
            <person name="Kim J."/>
            <person name="Jeong S.E."/>
            <person name="Jung H.S."/>
            <person name="Jeon C.O."/>
        </authorList>
    </citation>
    <scope>NUCLEOTIDE SEQUENCE [LARGE SCALE GENOMIC DNA]</scope>
    <source>
        <strain evidence="2 3">DP05</strain>
    </source>
</reference>
<name>A0A6L8W6Y8_9PROT</name>
<feature type="domain" description="Rhodanese" evidence="1">
    <location>
        <begin position="51"/>
        <end position="141"/>
    </location>
</feature>